<comment type="caution">
    <text evidence="1">The sequence shown here is derived from an EMBL/GenBank/DDBJ whole genome shotgun (WGS) entry which is preliminary data.</text>
</comment>
<sequence>MLKIGIEDKYTHFFKMSLKLKKISPLLLSVIPLTPQSPIPFFCLKGFRLRTYAILMQSMQIPNVSQLCSIVEVQLPIHFRTNAVHRLL</sequence>
<evidence type="ECO:0000313" key="1">
    <source>
        <dbReference type="EMBL" id="PWA08165.1"/>
    </source>
</evidence>
<name>A0A2U1JT37_9BACI</name>
<evidence type="ECO:0000313" key="2">
    <source>
        <dbReference type="Proteomes" id="UP000245998"/>
    </source>
</evidence>
<organism evidence="1 2">
    <name type="scientific">Pueribacillus theae</name>
    <dbReference type="NCBI Taxonomy" id="2171751"/>
    <lineage>
        <taxon>Bacteria</taxon>
        <taxon>Bacillati</taxon>
        <taxon>Bacillota</taxon>
        <taxon>Bacilli</taxon>
        <taxon>Bacillales</taxon>
        <taxon>Bacillaceae</taxon>
        <taxon>Pueribacillus</taxon>
    </lineage>
</organism>
<accession>A0A2U1JT37</accession>
<reference evidence="1 2" key="1">
    <citation type="submission" date="2018-04" db="EMBL/GenBank/DDBJ databases">
        <title>Camelliibacillus theae gen. nov., sp. nov., isolated from Pu'er tea.</title>
        <authorList>
            <person name="Niu L."/>
        </authorList>
    </citation>
    <scope>NUCLEOTIDE SEQUENCE [LARGE SCALE GENOMIC DNA]</scope>
    <source>
        <strain evidence="1 2">T8</strain>
    </source>
</reference>
<keyword evidence="2" id="KW-1185">Reference proteome</keyword>
<protein>
    <submittedName>
        <fullName evidence="1">Uncharacterized protein</fullName>
    </submittedName>
</protein>
<proteinExistence type="predicted"/>
<dbReference type="EMBL" id="QCZG01000040">
    <property type="protein sequence ID" value="PWA08165.1"/>
    <property type="molecule type" value="Genomic_DNA"/>
</dbReference>
<dbReference type="Proteomes" id="UP000245998">
    <property type="component" value="Unassembled WGS sequence"/>
</dbReference>
<gene>
    <name evidence="1" type="ORF">DCC39_15380</name>
</gene>
<dbReference type="AlphaFoldDB" id="A0A2U1JT37"/>